<dbReference type="GO" id="GO:0004519">
    <property type="term" value="F:endonuclease activity"/>
    <property type="evidence" value="ECO:0007669"/>
    <property type="project" value="UniProtKB-KW"/>
</dbReference>
<keyword evidence="5" id="KW-1185">Reference proteome</keyword>
<sequence length="396" mass="45813">MNQITITLQNNNEYLAKIELCKILKTITNENVTVDNVENIIVTDCNIKTNKSKDKKLKSKKLKPRKYLDANVIYETKDMSKNDWLKARKEGIGGSDAASIVGANPYKSAITIYLDKIDNDIKESSLNNNYESNNILTSPSYKNHDESKNYKMELGNKLENFVAREFTSKTGKKVRSVNGGLRNDKYPFAIANIDKAVIGEKAFLECVVTNSFVKKEWIKEVPLQYKIQCYHYMAVSGATHAYVAALIGNEELIIHKIDRDENIIKDLMKVEESFWNDCIIGDKIPMPDGSCDYSNYLNNKYKYSKEDTLILFEKESILNRYDELHKDIKKYEKEKKAIEQYLKDQIQEYEIAYVGDRKITWKNQSKTTIDTTLLKKEQPEIAAKYMKVTNTRVFRI</sequence>
<dbReference type="Proteomes" id="UP000199068">
    <property type="component" value="Unassembled WGS sequence"/>
</dbReference>
<dbReference type="InterPro" id="IPR011335">
    <property type="entry name" value="Restrct_endonuc-II-like"/>
</dbReference>
<protein>
    <submittedName>
        <fullName evidence="4">Putative phage-type endonuclease</fullName>
    </submittedName>
</protein>
<feature type="coiled-coil region" evidence="2">
    <location>
        <begin position="314"/>
        <end position="348"/>
    </location>
</feature>
<accession>A0A1G9IS33</accession>
<dbReference type="InterPro" id="IPR011604">
    <property type="entry name" value="PDDEXK-like_dom_sf"/>
</dbReference>
<dbReference type="STRING" id="1121325.SAMN04515677_101359"/>
<dbReference type="SUPFAM" id="SSF52980">
    <property type="entry name" value="Restriction endonuclease-like"/>
    <property type="match status" value="1"/>
</dbReference>
<dbReference type="AlphaFoldDB" id="A0A1G9IS33"/>
<proteinExistence type="predicted"/>
<dbReference type="NCBIfam" id="TIGR03033">
    <property type="entry name" value="phage_rel_nuc"/>
    <property type="match status" value="1"/>
</dbReference>
<reference evidence="4 5" key="1">
    <citation type="submission" date="2016-10" db="EMBL/GenBank/DDBJ databases">
        <authorList>
            <person name="de Groot N.N."/>
        </authorList>
    </citation>
    <scope>NUCLEOTIDE SEQUENCE [LARGE SCALE GENOMIC DNA]</scope>
    <source>
        <strain evidence="4 5">DSM 797</strain>
    </source>
</reference>
<keyword evidence="1" id="KW-0378">Hydrolase</keyword>
<dbReference type="RefSeq" id="WP_242872360.1">
    <property type="nucleotide sequence ID" value="NZ_FNGW01000001.1"/>
</dbReference>
<keyword evidence="2" id="KW-0175">Coiled coil</keyword>
<evidence type="ECO:0000256" key="1">
    <source>
        <dbReference type="ARBA" id="ARBA00022801"/>
    </source>
</evidence>
<dbReference type="EMBL" id="FNGW01000001">
    <property type="protein sequence ID" value="SDL27921.1"/>
    <property type="molecule type" value="Genomic_DNA"/>
</dbReference>
<dbReference type="Gene3D" id="3.90.320.10">
    <property type="match status" value="1"/>
</dbReference>
<organism evidence="4 5">
    <name type="scientific">Romboutsia lituseburensis DSM 797</name>
    <dbReference type="NCBI Taxonomy" id="1121325"/>
    <lineage>
        <taxon>Bacteria</taxon>
        <taxon>Bacillati</taxon>
        <taxon>Bacillota</taxon>
        <taxon>Clostridia</taxon>
        <taxon>Peptostreptococcales</taxon>
        <taxon>Peptostreptococcaceae</taxon>
        <taxon>Romboutsia</taxon>
    </lineage>
</organism>
<dbReference type="GO" id="GO:0016787">
    <property type="term" value="F:hydrolase activity"/>
    <property type="evidence" value="ECO:0007669"/>
    <property type="project" value="UniProtKB-KW"/>
</dbReference>
<evidence type="ECO:0000313" key="5">
    <source>
        <dbReference type="Proteomes" id="UP000199068"/>
    </source>
</evidence>
<evidence type="ECO:0000256" key="2">
    <source>
        <dbReference type="SAM" id="Coils"/>
    </source>
</evidence>
<evidence type="ECO:0000313" key="4">
    <source>
        <dbReference type="EMBL" id="SDL27921.1"/>
    </source>
</evidence>
<name>A0A1G9IS33_9FIRM</name>
<evidence type="ECO:0000259" key="3">
    <source>
        <dbReference type="Pfam" id="PF09588"/>
    </source>
</evidence>
<dbReference type="InterPro" id="IPR017482">
    <property type="entry name" value="Lambda-type_endonuclease"/>
</dbReference>
<dbReference type="Pfam" id="PF09588">
    <property type="entry name" value="YqaJ"/>
    <property type="match status" value="1"/>
</dbReference>
<dbReference type="InterPro" id="IPR019080">
    <property type="entry name" value="YqaJ_viral_recombinase"/>
</dbReference>
<feature type="domain" description="YqaJ viral recombinase" evidence="3">
    <location>
        <begin position="83"/>
        <end position="238"/>
    </location>
</feature>
<keyword evidence="4" id="KW-0540">Nuclease</keyword>
<gene>
    <name evidence="4" type="ORF">SAMN04515677_101359</name>
</gene>
<keyword evidence="4" id="KW-0255">Endonuclease</keyword>